<dbReference type="InterPro" id="IPR032675">
    <property type="entry name" value="LRR_dom_sf"/>
</dbReference>
<dbReference type="SUPFAM" id="SSF52058">
    <property type="entry name" value="L domain-like"/>
    <property type="match status" value="1"/>
</dbReference>
<dbReference type="PANTHER" id="PTHR48064">
    <property type="entry name" value="OS01G0750400 PROTEIN"/>
    <property type="match status" value="1"/>
</dbReference>
<dbReference type="InterPro" id="IPR001611">
    <property type="entry name" value="Leu-rich_rpt"/>
</dbReference>
<accession>A0A1Y2CL51</accession>
<dbReference type="InterPro" id="IPR053038">
    <property type="entry name" value="RLP_Defense"/>
</dbReference>
<dbReference type="Pfam" id="PF00560">
    <property type="entry name" value="LRR_1"/>
    <property type="match status" value="2"/>
</dbReference>
<reference evidence="1 2" key="1">
    <citation type="submission" date="2016-07" db="EMBL/GenBank/DDBJ databases">
        <title>Pervasive Adenine N6-methylation of Active Genes in Fungi.</title>
        <authorList>
            <consortium name="DOE Joint Genome Institute"/>
            <person name="Mondo S.J."/>
            <person name="Dannebaum R.O."/>
            <person name="Kuo R.C."/>
            <person name="Labutti K."/>
            <person name="Haridas S."/>
            <person name="Kuo A."/>
            <person name="Salamov A."/>
            <person name="Ahrendt S.R."/>
            <person name="Lipzen A."/>
            <person name="Sullivan W."/>
            <person name="Andreopoulos W.B."/>
            <person name="Clum A."/>
            <person name="Lindquist E."/>
            <person name="Daum C."/>
            <person name="Ramamoorthy G.K."/>
            <person name="Gryganskyi A."/>
            <person name="Culley D."/>
            <person name="Magnuson J.K."/>
            <person name="James T.Y."/>
            <person name="O'Malley M.A."/>
            <person name="Stajich J.E."/>
            <person name="Spatafora J.W."/>
            <person name="Visel A."/>
            <person name="Grigoriev I.V."/>
        </authorList>
    </citation>
    <scope>NUCLEOTIDE SEQUENCE [LARGE SCALE GENOMIC DNA]</scope>
    <source>
        <strain evidence="1 2">JEL800</strain>
    </source>
</reference>
<dbReference type="OrthoDB" id="676979at2759"/>
<sequence>MSWMHPKIVWKLRVLSRSFQRLLSTPDFAALNITRFVPAANKGRTEALDDPDEWDLLFGCDAPTVYASEYARRYLTQLTAIDWRIIYSNFKIQVPSPWFPHLGNLTWLSIMGDSGNSPWVLPEEVRLLSNLQILRIKYSDMSGSIPASIGCLTFLCALELVDNDLLKGCLPTELGKLLRLERLEVSGMGLEGPIPPEFGNLCALQELILGFHTKKSGQRWTIPPELGQLSNLRILALENCNLMGTIPRELGQLHRLEVLTLTNNHLIGDIPLEVTMLRLESFIIQFNPGLTLPRP</sequence>
<dbReference type="AlphaFoldDB" id="A0A1Y2CL51"/>
<evidence type="ECO:0000313" key="1">
    <source>
        <dbReference type="EMBL" id="ORY47751.1"/>
    </source>
</evidence>
<comment type="caution">
    <text evidence="1">The sequence shown here is derived from an EMBL/GenBank/DDBJ whole genome shotgun (WGS) entry which is preliminary data.</text>
</comment>
<dbReference type="Proteomes" id="UP000193642">
    <property type="component" value="Unassembled WGS sequence"/>
</dbReference>
<dbReference type="EMBL" id="MCGO01000013">
    <property type="protein sequence ID" value="ORY47751.1"/>
    <property type="molecule type" value="Genomic_DNA"/>
</dbReference>
<keyword evidence="2" id="KW-1185">Reference proteome</keyword>
<proteinExistence type="predicted"/>
<organism evidence="1 2">
    <name type="scientific">Rhizoclosmatium globosum</name>
    <dbReference type="NCBI Taxonomy" id="329046"/>
    <lineage>
        <taxon>Eukaryota</taxon>
        <taxon>Fungi</taxon>
        <taxon>Fungi incertae sedis</taxon>
        <taxon>Chytridiomycota</taxon>
        <taxon>Chytridiomycota incertae sedis</taxon>
        <taxon>Chytridiomycetes</taxon>
        <taxon>Chytridiales</taxon>
        <taxon>Chytriomycetaceae</taxon>
        <taxon>Rhizoclosmatium</taxon>
    </lineage>
</organism>
<dbReference type="Gene3D" id="3.80.10.10">
    <property type="entry name" value="Ribonuclease Inhibitor"/>
    <property type="match status" value="1"/>
</dbReference>
<dbReference type="PANTHER" id="PTHR48064:SF6">
    <property type="entry name" value="RECEPTOR-LIKE PROTEIN KINASE 2"/>
    <property type="match status" value="1"/>
</dbReference>
<name>A0A1Y2CL51_9FUNG</name>
<evidence type="ECO:0000313" key="2">
    <source>
        <dbReference type="Proteomes" id="UP000193642"/>
    </source>
</evidence>
<protein>
    <submittedName>
        <fullName evidence="1">L domain-like protein</fullName>
    </submittedName>
</protein>
<gene>
    <name evidence="1" type="ORF">BCR33DRAFT_782833</name>
</gene>